<reference evidence="1 2" key="1">
    <citation type="journal article" date="2019" name="Sci. Rep.">
        <title>Orb-weaving spider Araneus ventricosus genome elucidates the spidroin gene catalogue.</title>
        <authorList>
            <person name="Kono N."/>
            <person name="Nakamura H."/>
            <person name="Ohtoshi R."/>
            <person name="Moran D.A.P."/>
            <person name="Shinohara A."/>
            <person name="Yoshida Y."/>
            <person name="Fujiwara M."/>
            <person name="Mori M."/>
            <person name="Tomita M."/>
            <person name="Arakawa K."/>
        </authorList>
    </citation>
    <scope>NUCLEOTIDE SEQUENCE [LARGE SCALE GENOMIC DNA]</scope>
</reference>
<protein>
    <submittedName>
        <fullName evidence="1">Uncharacterized protein</fullName>
    </submittedName>
</protein>
<gene>
    <name evidence="1" type="ORF">AVEN_247421_1</name>
</gene>
<sequence>MNISHDKLMKVKASFASPVNQPPSQQTNSPLPLCRCGIPEMSINRPSACDEAIPRIPPSTHVHASLISTPPGGCGQEVGRGVVKLRQSSPFTDQRLFRTWSFARMSGLAKKRGFGDHDYRTEHQWQIQGGG</sequence>
<keyword evidence="2" id="KW-1185">Reference proteome</keyword>
<comment type="caution">
    <text evidence="1">The sequence shown here is derived from an EMBL/GenBank/DDBJ whole genome shotgun (WGS) entry which is preliminary data.</text>
</comment>
<name>A0A4Y2H7J4_ARAVE</name>
<accession>A0A4Y2H7J4</accession>
<dbReference type="Proteomes" id="UP000499080">
    <property type="component" value="Unassembled WGS sequence"/>
</dbReference>
<proteinExistence type="predicted"/>
<organism evidence="1 2">
    <name type="scientific">Araneus ventricosus</name>
    <name type="common">Orbweaver spider</name>
    <name type="synonym">Epeira ventricosa</name>
    <dbReference type="NCBI Taxonomy" id="182803"/>
    <lineage>
        <taxon>Eukaryota</taxon>
        <taxon>Metazoa</taxon>
        <taxon>Ecdysozoa</taxon>
        <taxon>Arthropoda</taxon>
        <taxon>Chelicerata</taxon>
        <taxon>Arachnida</taxon>
        <taxon>Araneae</taxon>
        <taxon>Araneomorphae</taxon>
        <taxon>Entelegynae</taxon>
        <taxon>Araneoidea</taxon>
        <taxon>Araneidae</taxon>
        <taxon>Araneus</taxon>
    </lineage>
</organism>
<dbReference type="AlphaFoldDB" id="A0A4Y2H7J4"/>
<evidence type="ECO:0000313" key="1">
    <source>
        <dbReference type="EMBL" id="GBM60698.1"/>
    </source>
</evidence>
<evidence type="ECO:0000313" key="2">
    <source>
        <dbReference type="Proteomes" id="UP000499080"/>
    </source>
</evidence>
<dbReference type="EMBL" id="BGPR01180387">
    <property type="protein sequence ID" value="GBM60698.1"/>
    <property type="molecule type" value="Genomic_DNA"/>
</dbReference>